<sequence>MKMKSNIVYLFLLIGTVLFAQDVQFNAKLSKNRLGVNERLRVDFIMNQDGDNFRAPSFEGFSVVGGPSQTTSRQWVNGKSSFSKTYSYVLSPTKRGNLEIGQAEITVGGQIYKSPPVPVTVTAAVEVPKDPNDPTYLAKEKVHLVAEVSKNSPYLNEAFTIVYKLYVSKETSVNNWRELDSPKFADFWSQSADEKQFKIYEGKYKGEDYRYVILRRTVLYPQKTGKLEIEPLSLSVAVSVPTNRRDIFGRILSKSANITVSAPIRTVDVKPLPDAGKPDYFSGAVGEFDFKVTSNKDTLDAGEAFQLKLQVQGKGNLKLFELPKPNLPSTLEVYEPENGDKIRTNLAGMSGLKEDTYTVVPQFKGSYPIPPLSFTYFNPKTKSYERITSQERVITVENGPTDTASAISDTNDTKQQQVVASDNQFQYIKTTANLKPVTQEKFFKSTLFWMLSLLPFLLIPIAILLRKKKESYANDVTGNRIRKADKLARKFLATAKKNLGSQKEFYIAMERALHNYLKAKLNITTSEMSKDRITRLLKERDVDQNTTIEFISLLESCEFARYTPSSSVAMQQDYDKAVRVISAIDKQL</sequence>
<dbReference type="OrthoDB" id="2079210at2"/>
<dbReference type="PATRIC" id="fig|1300343.5.peg.793"/>
<evidence type="ECO:0000256" key="1">
    <source>
        <dbReference type="SAM" id="Phobius"/>
    </source>
</evidence>
<comment type="caution">
    <text evidence="2">The sequence shown here is derived from an EMBL/GenBank/DDBJ whole genome shotgun (WGS) entry which is preliminary data.</text>
</comment>
<gene>
    <name evidence="2" type="ORF">NV36_09550</name>
</gene>
<organism evidence="2 3">
    <name type="scientific">Dokdonia donghaensis DSW-1</name>
    <dbReference type="NCBI Taxonomy" id="1300343"/>
    <lineage>
        <taxon>Bacteria</taxon>
        <taxon>Pseudomonadati</taxon>
        <taxon>Bacteroidota</taxon>
        <taxon>Flavobacteriia</taxon>
        <taxon>Flavobacteriales</taxon>
        <taxon>Flavobacteriaceae</taxon>
        <taxon>Dokdonia</taxon>
    </lineage>
</organism>
<reference evidence="2 3" key="1">
    <citation type="submission" date="2014-10" db="EMBL/GenBank/DDBJ databases">
        <title>Draft genome sequence of the proteorhodopsin-containing marine bacterium Dokdonia donghaensis.</title>
        <authorList>
            <person name="Gomez-Consarnau L."/>
            <person name="Gonzalez J.M."/>
            <person name="Riedel T."/>
            <person name="Jaenicke S."/>
            <person name="Wagner-Doebler I."/>
            <person name="Fuhrman J.A."/>
        </authorList>
    </citation>
    <scope>NUCLEOTIDE SEQUENCE [LARGE SCALE GENOMIC DNA]</scope>
    <source>
        <strain evidence="2 3">DSW-1</strain>
    </source>
</reference>
<dbReference type="PANTHER" id="PTHR40940:SF2">
    <property type="entry name" value="BATD"/>
    <property type="match status" value="1"/>
</dbReference>
<dbReference type="PANTHER" id="PTHR40940">
    <property type="entry name" value="PROTEIN BATD-RELATED"/>
    <property type="match status" value="1"/>
</dbReference>
<keyword evidence="1" id="KW-1133">Transmembrane helix</keyword>
<dbReference type="InterPro" id="IPR025738">
    <property type="entry name" value="BatD"/>
</dbReference>
<dbReference type="Pfam" id="PF13584">
    <property type="entry name" value="BatD"/>
    <property type="match status" value="3"/>
</dbReference>
<evidence type="ECO:0000313" key="2">
    <source>
        <dbReference type="EMBL" id="KGO07058.1"/>
    </source>
</evidence>
<feature type="transmembrane region" description="Helical" evidence="1">
    <location>
        <begin position="447"/>
        <end position="465"/>
    </location>
</feature>
<name>A0A0A2GWY7_9FLAO</name>
<protein>
    <submittedName>
        <fullName evidence="2">BatD protein</fullName>
    </submittedName>
</protein>
<keyword evidence="3" id="KW-1185">Reference proteome</keyword>
<proteinExistence type="predicted"/>
<dbReference type="KEGG" id="ddo:I597_0782"/>
<accession>A0A0A2GWY7</accession>
<dbReference type="RefSeq" id="WP_035326594.1">
    <property type="nucleotide sequence ID" value="NZ_CP015125.1"/>
</dbReference>
<dbReference type="EMBL" id="JSAQ01000001">
    <property type="protein sequence ID" value="KGO07058.1"/>
    <property type="molecule type" value="Genomic_DNA"/>
</dbReference>
<dbReference type="AlphaFoldDB" id="A0A0A2GWY7"/>
<dbReference type="Proteomes" id="UP000030140">
    <property type="component" value="Unassembled WGS sequence"/>
</dbReference>
<evidence type="ECO:0000313" key="3">
    <source>
        <dbReference type="Proteomes" id="UP000030140"/>
    </source>
</evidence>
<keyword evidence="1" id="KW-0812">Transmembrane</keyword>
<keyword evidence="1" id="KW-0472">Membrane</keyword>